<feature type="domain" description="Predicted 3'-5' exonuclease PolB-like" evidence="1">
    <location>
        <begin position="59"/>
        <end position="224"/>
    </location>
</feature>
<dbReference type="InterPro" id="IPR036397">
    <property type="entry name" value="RNaseH_sf"/>
</dbReference>
<gene>
    <name evidence="2" type="ORF">LX80_00005</name>
</gene>
<evidence type="ECO:0000313" key="2">
    <source>
        <dbReference type="EMBL" id="PZX65517.1"/>
    </source>
</evidence>
<dbReference type="Gene3D" id="3.30.420.10">
    <property type="entry name" value="Ribonuclease H-like superfamily/Ribonuclease H"/>
    <property type="match status" value="1"/>
</dbReference>
<keyword evidence="3" id="KW-1185">Reference proteome</keyword>
<accession>A0A2W7SEY7</accession>
<name>A0A2W7SEY7_9BACT</name>
<dbReference type="InterPro" id="IPR019288">
    <property type="entry name" value="3'-5'_exonuclease_PolB-like"/>
</dbReference>
<dbReference type="AlphaFoldDB" id="A0A2W7SEY7"/>
<reference evidence="2 3" key="1">
    <citation type="submission" date="2018-06" db="EMBL/GenBank/DDBJ databases">
        <title>Genomic Encyclopedia of Archaeal and Bacterial Type Strains, Phase II (KMG-II): from individual species to whole genera.</title>
        <authorList>
            <person name="Goeker M."/>
        </authorList>
    </citation>
    <scope>NUCLEOTIDE SEQUENCE [LARGE SCALE GENOMIC DNA]</scope>
    <source>
        <strain evidence="2 3">DSM 23241</strain>
    </source>
</reference>
<dbReference type="InterPro" id="IPR012337">
    <property type="entry name" value="RNaseH-like_sf"/>
</dbReference>
<dbReference type="RefSeq" id="WP_111293008.1">
    <property type="nucleotide sequence ID" value="NZ_QKZV01000001.1"/>
</dbReference>
<sequence length="238" mass="27606">MQISNLLVLDIETVPQYADFHQLSERVQSLWWNKISKTVPENISPEESYRLRGGILAEFGKIICISTAFFYENEAREICLKVKSIYGHNETEILKTFSALCTKMSQIHHGFTFAGHNIKEFDIPYICRRLIINGLPLPECLQLHDRKPWEVRMMDTLNWWKFGDNKNYVSLDLLAEVLQIPTSKTDIDGSMVQDVYYKDNDLPRIVHYCERDVVVTANIILKFLNLPALPESRVVVVN</sequence>
<dbReference type="SUPFAM" id="SSF53098">
    <property type="entry name" value="Ribonuclease H-like"/>
    <property type="match status" value="1"/>
</dbReference>
<comment type="caution">
    <text evidence="2">The sequence shown here is derived from an EMBL/GenBank/DDBJ whole genome shotgun (WGS) entry which is preliminary data.</text>
</comment>
<protein>
    <recommendedName>
        <fullName evidence="1">Predicted 3'-5' exonuclease PolB-like domain-containing protein</fullName>
    </recommendedName>
</protein>
<dbReference type="Proteomes" id="UP000249720">
    <property type="component" value="Unassembled WGS sequence"/>
</dbReference>
<dbReference type="OrthoDB" id="9773351at2"/>
<organism evidence="2 3">
    <name type="scientific">Hydrotalea sandarakina</name>
    <dbReference type="NCBI Taxonomy" id="1004304"/>
    <lineage>
        <taxon>Bacteria</taxon>
        <taxon>Pseudomonadati</taxon>
        <taxon>Bacteroidota</taxon>
        <taxon>Chitinophagia</taxon>
        <taxon>Chitinophagales</taxon>
        <taxon>Chitinophagaceae</taxon>
        <taxon>Hydrotalea</taxon>
    </lineage>
</organism>
<dbReference type="EMBL" id="QKZV01000001">
    <property type="protein sequence ID" value="PZX65517.1"/>
    <property type="molecule type" value="Genomic_DNA"/>
</dbReference>
<dbReference type="GO" id="GO:0003676">
    <property type="term" value="F:nucleic acid binding"/>
    <property type="evidence" value="ECO:0007669"/>
    <property type="project" value="InterPro"/>
</dbReference>
<proteinExistence type="predicted"/>
<dbReference type="Pfam" id="PF10108">
    <property type="entry name" value="DNA_pol_B_exo2"/>
    <property type="match status" value="1"/>
</dbReference>
<evidence type="ECO:0000313" key="3">
    <source>
        <dbReference type="Proteomes" id="UP000249720"/>
    </source>
</evidence>
<evidence type="ECO:0000259" key="1">
    <source>
        <dbReference type="Pfam" id="PF10108"/>
    </source>
</evidence>